<protein>
    <submittedName>
        <fullName evidence="1">Uncharacterized protein</fullName>
    </submittedName>
</protein>
<dbReference type="EMBL" id="JANPWB010000016">
    <property type="protein sequence ID" value="KAJ1081011.1"/>
    <property type="molecule type" value="Genomic_DNA"/>
</dbReference>
<organism evidence="1 2">
    <name type="scientific">Pleurodeles waltl</name>
    <name type="common">Iberian ribbed newt</name>
    <dbReference type="NCBI Taxonomy" id="8319"/>
    <lineage>
        <taxon>Eukaryota</taxon>
        <taxon>Metazoa</taxon>
        <taxon>Chordata</taxon>
        <taxon>Craniata</taxon>
        <taxon>Vertebrata</taxon>
        <taxon>Euteleostomi</taxon>
        <taxon>Amphibia</taxon>
        <taxon>Batrachia</taxon>
        <taxon>Caudata</taxon>
        <taxon>Salamandroidea</taxon>
        <taxon>Salamandridae</taxon>
        <taxon>Pleurodelinae</taxon>
        <taxon>Pleurodeles</taxon>
    </lineage>
</organism>
<dbReference type="Proteomes" id="UP001066276">
    <property type="component" value="Chromosome 12"/>
</dbReference>
<evidence type="ECO:0000313" key="1">
    <source>
        <dbReference type="EMBL" id="KAJ1081011.1"/>
    </source>
</evidence>
<dbReference type="AlphaFoldDB" id="A0AAV7KNX4"/>
<sequence length="78" mass="8381">MAGAGHHCPARWTLSDAPEDRGCGAAVPPWQEQGTAERACCYERVVAGGARTHAFSLLFSTLSGVLGHARWLAKYIRV</sequence>
<keyword evidence="2" id="KW-1185">Reference proteome</keyword>
<reference evidence="1" key="1">
    <citation type="journal article" date="2022" name="bioRxiv">
        <title>Sequencing and chromosome-scale assembly of the giantPleurodeles waltlgenome.</title>
        <authorList>
            <person name="Brown T."/>
            <person name="Elewa A."/>
            <person name="Iarovenko S."/>
            <person name="Subramanian E."/>
            <person name="Araus A.J."/>
            <person name="Petzold A."/>
            <person name="Susuki M."/>
            <person name="Suzuki K.-i.T."/>
            <person name="Hayashi T."/>
            <person name="Toyoda A."/>
            <person name="Oliveira C."/>
            <person name="Osipova E."/>
            <person name="Leigh N.D."/>
            <person name="Simon A."/>
            <person name="Yun M.H."/>
        </authorList>
    </citation>
    <scope>NUCLEOTIDE SEQUENCE</scope>
    <source>
        <strain evidence="1">20211129_DDA</strain>
        <tissue evidence="1">Liver</tissue>
    </source>
</reference>
<name>A0AAV7KNX4_PLEWA</name>
<proteinExistence type="predicted"/>
<gene>
    <name evidence="1" type="ORF">NDU88_001198</name>
</gene>
<comment type="caution">
    <text evidence="1">The sequence shown here is derived from an EMBL/GenBank/DDBJ whole genome shotgun (WGS) entry which is preliminary data.</text>
</comment>
<evidence type="ECO:0000313" key="2">
    <source>
        <dbReference type="Proteomes" id="UP001066276"/>
    </source>
</evidence>
<accession>A0AAV7KNX4</accession>